<reference evidence="7" key="1">
    <citation type="submission" date="2022-10" db="EMBL/GenBank/DDBJ databases">
        <authorList>
            <person name="Chen Y."/>
            <person name="Dougan E. K."/>
            <person name="Chan C."/>
            <person name="Rhodes N."/>
            <person name="Thang M."/>
        </authorList>
    </citation>
    <scope>NUCLEOTIDE SEQUENCE</scope>
</reference>
<feature type="region of interest" description="Disordered" evidence="5">
    <location>
        <begin position="72"/>
        <end position="137"/>
    </location>
</feature>
<keyword evidence="9" id="KW-1185">Reference proteome</keyword>
<feature type="non-terminal residue" evidence="7">
    <location>
        <position position="1657"/>
    </location>
</feature>
<comment type="caution">
    <text evidence="7">The sequence shown here is derived from an EMBL/GenBank/DDBJ whole genome shotgun (WGS) entry which is preliminary data.</text>
</comment>
<gene>
    <name evidence="7" type="ORF">C1SCF055_LOCUS13979</name>
</gene>
<keyword evidence="2" id="KW-0863">Zinc-finger</keyword>
<evidence type="ECO:0000259" key="6">
    <source>
        <dbReference type="PROSITE" id="PS01358"/>
    </source>
</evidence>
<keyword evidence="1" id="KW-0479">Metal-binding</keyword>
<evidence type="ECO:0000313" key="7">
    <source>
        <dbReference type="EMBL" id="CAI3986637.1"/>
    </source>
</evidence>
<dbReference type="Proteomes" id="UP001152797">
    <property type="component" value="Unassembled WGS sequence"/>
</dbReference>
<keyword evidence="3" id="KW-0862">Zinc</keyword>
<evidence type="ECO:0000256" key="5">
    <source>
        <dbReference type="SAM" id="MobiDB-lite"/>
    </source>
</evidence>
<evidence type="ECO:0000256" key="1">
    <source>
        <dbReference type="ARBA" id="ARBA00022723"/>
    </source>
</evidence>
<feature type="region of interest" description="Disordered" evidence="5">
    <location>
        <begin position="150"/>
        <end position="173"/>
    </location>
</feature>
<proteinExistence type="predicted"/>
<dbReference type="OrthoDB" id="10659369at2759"/>
<sequence length="1657" mass="185108">DHHFLSTIQSEISKMAQQTQKNAGWLCQWCRVMNGKHALCCHRCGGKWYEVGDCEEADGYYAAWPKSPRYTQATWEDGQHPKSPRQRKGKGRGKTPSPRPKQNRHRKGKKPPQQVEQHPPSSVPAGAPMMTPNTGQGTQSWMALFQMQQAANQAAQNAPDPTPAASSNAAVPQQSAAMKNLLASLKKDQEKLSPENQELVKTLQEAFEARANLHQKWRAFLSMSVAQWQAFTLEFQQQESNALQQIQVAKDTLSQAKQNLEMSKEAFHSPREAKGSMEVQDLMSEEDANDESSSTKLQEGLNHLTTSLQNLHQAAEDAHAVEQAAKKARLHDAKDVSGLPGGKALQPFPSPGTGQAVLISLVSDSQDATSMMQHASQVHNKPHSHNEPGVPTWYPLPDRGNLPADDDANEEESFEVESDGADDPERPNEEDPDDSDPSEDPIQPPSDTNNRQSALMYHLDDHPIHAMLYWTEFERLMQEISLHYQVAREELLDSYELTAMLNDSRHMTTEEFWGEYYVPTSPAQESEESSNNVSPSLIDSEDIKREFGPNRTEDDDLSQLHLSSDVNSLMQQHPSASSSSSDAPQTSSLADQVENIVNESCLLAIDTANIRTCPLWLRALSATFGATMTIENDDEGSVEIVQTAPPQEEAFVISISVHVLLMQNFQDDTIGSVVTSFDNGARLSAPFSAAVCLPRSTVPLYHVSVVFVHLAAPNDQRYFIDSMKPSDVNDPIFHMQVLYRLGFEKAVVTDLRRHQHDVFEIHFQEPGGHFDEPIAAVRTQKPWPSPQPSFQHQPMFVDQSGDSSCCLLDLGICPEDLKDLFIHSSWPLCQIIEGIDLPECSLEACGHLVPNMDFDRLIIHTDGSSHSGRLHRSTAYVEECAIPDAWAFLVLGEKYQPNGTSSLTLIGWMAQQVRYDEVNPFHLGATSVNPLIAEREALTWAFIWRIMLNSTIPTTFRTDSLTSKGQAEGTIGSAHCDLSLKLLRGCYQLLETALGASALQISHVFGHLGDPWNEFVDHVAKIEAVSSFYLMRPSLDLHKWKRLLPHLWLLFATQHGAPTFCGNGFHVPPPDLPSTETLASEDFSDRTAGISQVSFTLSLASANVLSLGRPAQGHIGKIAYLRKQFADLHINFLGLQETRADNGASLVDGVLRLSSDGLSEHVIDYVLVPSLMFGDVTHSQLLERFDLGNTVLDHTPVALELAWKKTFQLPPVASITNVPSFDRHSIATADLSGPLLQHQVPDWSTSVDLHFTALRDHFLQCLSTCCPKPRIKAKKPYVSPEIWTLRLQKLNCRKQLKEQRRLLTRESLARVFVAWRSRNRSTSLVTAEQDCSLMLSFNYGTHFPGPVAKQVYTLMMKSVIQGHEPLELKGGVALPIWKGLGSSEDQERHLRLDNRLPPLQALGPRRPRPRDRDLNLVHWALHDSIVEAAFALTDEIDFEPTVRSLIEETPISWTRCVVTLQELRTTMDTETDLPVLKVQRCLGKHKIVLHAFSGRRRLGDIQFFMEELQKPIADGTLLHVVSLDLMTDPVWGDATRQDTKDFWRNAADAGLVHGLLAGPPCESWSQARFAQMGEKTGPRPIRSAEALWGMESLNLRELAQILVGNDLLFFALDLLLRLYFSQGFGVIEHPDEPEEDYKPSIWKLPILTIFRLLPGFE</sequence>
<name>A0A9P1C8L1_9DINO</name>
<dbReference type="SUPFAM" id="SSF53098">
    <property type="entry name" value="Ribonuclease H-like"/>
    <property type="match status" value="1"/>
</dbReference>
<dbReference type="Gene3D" id="3.30.420.10">
    <property type="entry name" value="Ribonuclease H-like superfamily/Ribonuclease H"/>
    <property type="match status" value="1"/>
</dbReference>
<dbReference type="EMBL" id="CAMXCT030001101">
    <property type="protein sequence ID" value="CAL4773949.1"/>
    <property type="molecule type" value="Genomic_DNA"/>
</dbReference>
<feature type="non-terminal residue" evidence="7">
    <location>
        <position position="1"/>
    </location>
</feature>
<feature type="coiled-coil region" evidence="4">
    <location>
        <begin position="239"/>
        <end position="266"/>
    </location>
</feature>
<dbReference type="InterPro" id="IPR012337">
    <property type="entry name" value="RNaseH-like_sf"/>
</dbReference>
<dbReference type="InterPro" id="IPR001876">
    <property type="entry name" value="Znf_RanBP2"/>
</dbReference>
<keyword evidence="4" id="KW-0175">Coiled coil</keyword>
<dbReference type="EMBL" id="CAMXCT020001101">
    <property type="protein sequence ID" value="CAL1140012.1"/>
    <property type="molecule type" value="Genomic_DNA"/>
</dbReference>
<evidence type="ECO:0000256" key="2">
    <source>
        <dbReference type="ARBA" id="ARBA00022771"/>
    </source>
</evidence>
<feature type="domain" description="RanBP2-type" evidence="6">
    <location>
        <begin position="25"/>
        <end position="44"/>
    </location>
</feature>
<dbReference type="InterPro" id="IPR036397">
    <property type="entry name" value="RNaseH_sf"/>
</dbReference>
<feature type="compositionally biased region" description="Basic and acidic residues" evidence="5">
    <location>
        <begin position="541"/>
        <end position="552"/>
    </location>
</feature>
<evidence type="ECO:0000313" key="8">
    <source>
        <dbReference type="EMBL" id="CAL1140012.1"/>
    </source>
</evidence>
<dbReference type="GO" id="GO:0003676">
    <property type="term" value="F:nucleic acid binding"/>
    <property type="evidence" value="ECO:0007669"/>
    <property type="project" value="InterPro"/>
</dbReference>
<organism evidence="7">
    <name type="scientific">Cladocopium goreaui</name>
    <dbReference type="NCBI Taxonomy" id="2562237"/>
    <lineage>
        <taxon>Eukaryota</taxon>
        <taxon>Sar</taxon>
        <taxon>Alveolata</taxon>
        <taxon>Dinophyceae</taxon>
        <taxon>Suessiales</taxon>
        <taxon>Symbiodiniaceae</taxon>
        <taxon>Cladocopium</taxon>
    </lineage>
</organism>
<dbReference type="GO" id="GO:0008270">
    <property type="term" value="F:zinc ion binding"/>
    <property type="evidence" value="ECO:0007669"/>
    <property type="project" value="UniProtKB-KW"/>
</dbReference>
<feature type="compositionally biased region" description="Polar residues" evidence="5">
    <location>
        <begin position="164"/>
        <end position="173"/>
    </location>
</feature>
<dbReference type="EMBL" id="CAMXCT010001101">
    <property type="protein sequence ID" value="CAI3986637.1"/>
    <property type="molecule type" value="Genomic_DNA"/>
</dbReference>
<feature type="compositionally biased region" description="Acidic residues" evidence="5">
    <location>
        <begin position="404"/>
        <end position="422"/>
    </location>
</feature>
<feature type="compositionally biased region" description="Polar residues" evidence="5">
    <location>
        <begin position="368"/>
        <end position="379"/>
    </location>
</feature>
<feature type="region of interest" description="Disordered" evidence="5">
    <location>
        <begin position="368"/>
        <end position="451"/>
    </location>
</feature>
<evidence type="ECO:0000313" key="9">
    <source>
        <dbReference type="Proteomes" id="UP001152797"/>
    </source>
</evidence>
<feature type="compositionally biased region" description="Acidic residues" evidence="5">
    <location>
        <begin position="430"/>
        <end position="439"/>
    </location>
</feature>
<feature type="region of interest" description="Disordered" evidence="5">
    <location>
        <begin position="316"/>
        <end position="351"/>
    </location>
</feature>
<dbReference type="PROSITE" id="PS01358">
    <property type="entry name" value="ZF_RANBP2_1"/>
    <property type="match status" value="1"/>
</dbReference>
<evidence type="ECO:0000256" key="4">
    <source>
        <dbReference type="SAM" id="Coils"/>
    </source>
</evidence>
<feature type="compositionally biased region" description="Basic residues" evidence="5">
    <location>
        <begin position="82"/>
        <end position="93"/>
    </location>
</feature>
<accession>A0A9P1C8L1</accession>
<feature type="region of interest" description="Disordered" evidence="5">
    <location>
        <begin position="568"/>
        <end position="588"/>
    </location>
</feature>
<evidence type="ECO:0000256" key="3">
    <source>
        <dbReference type="ARBA" id="ARBA00022833"/>
    </source>
</evidence>
<feature type="region of interest" description="Disordered" evidence="5">
    <location>
        <begin position="520"/>
        <end position="556"/>
    </location>
</feature>
<feature type="compositionally biased region" description="Basic residues" evidence="5">
    <location>
        <begin position="101"/>
        <end position="110"/>
    </location>
</feature>
<protein>
    <recommendedName>
        <fullName evidence="6">RanBP2-type domain-containing protein</fullName>
    </recommendedName>
</protein>
<reference evidence="8" key="2">
    <citation type="submission" date="2024-04" db="EMBL/GenBank/DDBJ databases">
        <authorList>
            <person name="Chen Y."/>
            <person name="Shah S."/>
            <person name="Dougan E. K."/>
            <person name="Thang M."/>
            <person name="Chan C."/>
        </authorList>
    </citation>
    <scope>NUCLEOTIDE SEQUENCE [LARGE SCALE GENOMIC DNA]</scope>
</reference>